<sequence length="551" mass="60518">MKRRLVLLLTVIGLAVALVAGCGSTPEGAPVKVTGADLNEQPRDNIRDGGSLTTAVVEVSPQWNTFQADGTAYTLTLWRWYNPTLAFFSPDGEYRPNPDYVTRVDKKLVDGNTTVTYTLNPKAFFNDGTPIDYRAFEATWKTSNGTDPRYLVSSTDGYRQIASVTRGINDRQVVVRFRGVYAWVDGLFNYVLHPKAADPELYNSGYLQNPHPELGAGPYTIASYDRNQGTVVFERNPKWWGNPGKLDRRVFRQMESQAALNAFRNGEIDASGVGTKDRLAQVQSMDGIQIRTSATPAQSLLVLNMQAAILSDSRVREAVLRGTDRATLAKIEFNGLNYSEQLPGSFLLYPFQPGYADNVAGVIDYDPEKAKQLLDQAGWVVGGDGIRVKGGQRLRLTFPILGDDPTQQNIVRAYQSILKNIGVDLNVVQRPSSDFSKVITNKEFDAFMMGFSSSDPFGLAYFCQVWCKGSQLNKAGAGSPELDAEIRRVGQIADPQAQIAEGNKVERTAFAQFSNLPLSNGPTMVAVKSGLANYGAGLFYVGPVEDIGWQK</sequence>
<dbReference type="KEGG" id="gbr:Gbro_0619"/>
<dbReference type="OrthoDB" id="9046151at2"/>
<evidence type="ECO:0000313" key="3">
    <source>
        <dbReference type="EMBL" id="ACY19947.1"/>
    </source>
</evidence>
<reference evidence="3 4" key="2">
    <citation type="journal article" date="2010" name="Stand. Genomic Sci.">
        <title>Complete genome sequence of Gordonia bronchialis type strain (3410).</title>
        <authorList>
            <person name="Ivanova N."/>
            <person name="Sikorski J."/>
            <person name="Jando M."/>
            <person name="Lapidus A."/>
            <person name="Nolan M."/>
            <person name="Lucas S."/>
            <person name="Del Rio T.G."/>
            <person name="Tice H."/>
            <person name="Copeland A."/>
            <person name="Cheng J.F."/>
            <person name="Chen F."/>
            <person name="Bruce D."/>
            <person name="Goodwin L."/>
            <person name="Pitluck S."/>
            <person name="Mavromatis K."/>
            <person name="Ovchinnikova G."/>
            <person name="Pati A."/>
            <person name="Chen A."/>
            <person name="Palaniappan K."/>
            <person name="Land M."/>
            <person name="Hauser L."/>
            <person name="Chang Y.J."/>
            <person name="Jeffries C.D."/>
            <person name="Chain P."/>
            <person name="Saunders E."/>
            <person name="Han C."/>
            <person name="Detter J.C."/>
            <person name="Brettin T."/>
            <person name="Rohde M."/>
            <person name="Goker M."/>
            <person name="Bristow J."/>
            <person name="Eisen J.A."/>
            <person name="Markowitz V."/>
            <person name="Hugenholtz P."/>
            <person name="Klenk H.P."/>
            <person name="Kyrpides N.C."/>
        </authorList>
    </citation>
    <scope>NUCLEOTIDE SEQUENCE [LARGE SCALE GENOMIC DNA]</scope>
    <source>
        <strain evidence="4">ATCC 25592 / DSM 43247 / BCRC 13721 / JCM 3198 / KCTC 3076 / NBRC 16047 / NCTC 10667</strain>
    </source>
</reference>
<dbReference type="PIRSF" id="PIRSF002741">
    <property type="entry name" value="MppA"/>
    <property type="match status" value="1"/>
</dbReference>
<dbReference type="STRING" id="526226.Gbro_0619"/>
<dbReference type="PANTHER" id="PTHR30290">
    <property type="entry name" value="PERIPLASMIC BINDING COMPONENT OF ABC TRANSPORTER"/>
    <property type="match status" value="1"/>
</dbReference>
<dbReference type="Pfam" id="PF00496">
    <property type="entry name" value="SBP_bac_5"/>
    <property type="match status" value="1"/>
</dbReference>
<dbReference type="GO" id="GO:0043190">
    <property type="term" value="C:ATP-binding cassette (ABC) transporter complex"/>
    <property type="evidence" value="ECO:0007669"/>
    <property type="project" value="InterPro"/>
</dbReference>
<protein>
    <submittedName>
        <fullName evidence="3">Extracellular solute-binding protein family 5</fullName>
    </submittedName>
</protein>
<dbReference type="InterPro" id="IPR039424">
    <property type="entry name" value="SBP_5"/>
</dbReference>
<dbReference type="EMBL" id="CP001802">
    <property type="protein sequence ID" value="ACY19947.1"/>
    <property type="molecule type" value="Genomic_DNA"/>
</dbReference>
<feature type="chain" id="PRO_5038936168" evidence="1">
    <location>
        <begin position="21"/>
        <end position="551"/>
    </location>
</feature>
<dbReference type="Gene3D" id="3.10.105.10">
    <property type="entry name" value="Dipeptide-binding Protein, Domain 3"/>
    <property type="match status" value="1"/>
</dbReference>
<evidence type="ECO:0000256" key="1">
    <source>
        <dbReference type="SAM" id="SignalP"/>
    </source>
</evidence>
<proteinExistence type="predicted"/>
<dbReference type="HOGENOM" id="CLU_017028_11_1_11"/>
<evidence type="ECO:0000259" key="2">
    <source>
        <dbReference type="Pfam" id="PF00496"/>
    </source>
</evidence>
<dbReference type="Proteomes" id="UP000001219">
    <property type="component" value="Chromosome"/>
</dbReference>
<dbReference type="Gene3D" id="3.90.76.10">
    <property type="entry name" value="Dipeptide-binding Protein, Domain 1"/>
    <property type="match status" value="1"/>
</dbReference>
<dbReference type="Gene3D" id="3.40.190.10">
    <property type="entry name" value="Periplasmic binding protein-like II"/>
    <property type="match status" value="1"/>
</dbReference>
<organism evidence="3 4">
    <name type="scientific">Gordonia bronchialis (strain ATCC 25592 / DSM 43247 / BCRC 13721 / JCM 3198 / KCTC 3076 / NBRC 16047 / NCTC 10667)</name>
    <name type="common">Rhodococcus bronchialis</name>
    <dbReference type="NCBI Taxonomy" id="526226"/>
    <lineage>
        <taxon>Bacteria</taxon>
        <taxon>Bacillati</taxon>
        <taxon>Actinomycetota</taxon>
        <taxon>Actinomycetes</taxon>
        <taxon>Mycobacteriales</taxon>
        <taxon>Gordoniaceae</taxon>
        <taxon>Gordonia</taxon>
    </lineage>
</organism>
<accession>D0LEM9</accession>
<gene>
    <name evidence="3" type="ordered locus">Gbro_0619</name>
</gene>
<dbReference type="GO" id="GO:1904680">
    <property type="term" value="F:peptide transmembrane transporter activity"/>
    <property type="evidence" value="ECO:0007669"/>
    <property type="project" value="TreeGrafter"/>
</dbReference>
<dbReference type="AlphaFoldDB" id="D0LEM9"/>
<dbReference type="InterPro" id="IPR030678">
    <property type="entry name" value="Peptide/Ni-bd"/>
</dbReference>
<name>D0LEM9_GORB4</name>
<dbReference type="PANTHER" id="PTHR30290:SF65">
    <property type="entry name" value="MONOACYL PHOSPHATIDYLINOSITOL TETRAMANNOSIDE-BINDING PROTEIN LPQW-RELATED"/>
    <property type="match status" value="1"/>
</dbReference>
<keyword evidence="1" id="KW-0732">Signal</keyword>
<evidence type="ECO:0000313" key="4">
    <source>
        <dbReference type="Proteomes" id="UP000001219"/>
    </source>
</evidence>
<dbReference type="GO" id="GO:0042597">
    <property type="term" value="C:periplasmic space"/>
    <property type="evidence" value="ECO:0007669"/>
    <property type="project" value="UniProtKB-ARBA"/>
</dbReference>
<dbReference type="InterPro" id="IPR000914">
    <property type="entry name" value="SBP_5_dom"/>
</dbReference>
<reference evidence="4" key="1">
    <citation type="submission" date="2009-10" db="EMBL/GenBank/DDBJ databases">
        <title>The complete chromosome of Gordonia bronchialis DSM 43247.</title>
        <authorList>
            <consortium name="US DOE Joint Genome Institute (JGI-PGF)"/>
            <person name="Lucas S."/>
            <person name="Copeland A."/>
            <person name="Lapidus A."/>
            <person name="Glavina del Rio T."/>
            <person name="Dalin E."/>
            <person name="Tice H."/>
            <person name="Bruce D."/>
            <person name="Goodwin L."/>
            <person name="Pitluck S."/>
            <person name="Kyrpides N."/>
            <person name="Mavromatis K."/>
            <person name="Ivanova N."/>
            <person name="Ovchinnikova G."/>
            <person name="Saunders E."/>
            <person name="Brettin T."/>
            <person name="Detter J.C."/>
            <person name="Han C."/>
            <person name="Larimer F."/>
            <person name="Land M."/>
            <person name="Hauser L."/>
            <person name="Markowitz V."/>
            <person name="Cheng J.-F."/>
            <person name="Hugenholtz P."/>
            <person name="Woyke T."/>
            <person name="Wu D."/>
            <person name="Jando M."/>
            <person name="Schneider S."/>
            <person name="Goeker M."/>
            <person name="Klenk H.-P."/>
            <person name="Eisen J.A."/>
        </authorList>
    </citation>
    <scope>NUCLEOTIDE SEQUENCE [LARGE SCALE GENOMIC DNA]</scope>
    <source>
        <strain evidence="4">ATCC 25592 / DSM 43247 / BCRC 13721 / JCM 3198 / KCTC 3076 / NBRC 16047 / NCTC 10667</strain>
    </source>
</reference>
<dbReference type="eggNOG" id="COG0747">
    <property type="taxonomic scope" value="Bacteria"/>
</dbReference>
<dbReference type="CDD" id="cd08501">
    <property type="entry name" value="PBP2_Lpqw"/>
    <property type="match status" value="1"/>
</dbReference>
<dbReference type="SUPFAM" id="SSF53850">
    <property type="entry name" value="Periplasmic binding protein-like II"/>
    <property type="match status" value="1"/>
</dbReference>
<dbReference type="PROSITE" id="PS51257">
    <property type="entry name" value="PROKAR_LIPOPROTEIN"/>
    <property type="match status" value="1"/>
</dbReference>
<feature type="domain" description="Solute-binding protein family 5" evidence="2">
    <location>
        <begin position="107"/>
        <end position="468"/>
    </location>
</feature>
<dbReference type="RefSeq" id="WP_012832534.1">
    <property type="nucleotide sequence ID" value="NC_013441.1"/>
</dbReference>
<dbReference type="GO" id="GO:0015833">
    <property type="term" value="P:peptide transport"/>
    <property type="evidence" value="ECO:0007669"/>
    <property type="project" value="TreeGrafter"/>
</dbReference>
<feature type="signal peptide" evidence="1">
    <location>
        <begin position="1"/>
        <end position="20"/>
    </location>
</feature>
<keyword evidence="4" id="KW-1185">Reference proteome</keyword>